<feature type="signal peptide" evidence="1">
    <location>
        <begin position="1"/>
        <end position="34"/>
    </location>
</feature>
<reference evidence="2" key="1">
    <citation type="submission" date="2020-12" db="EMBL/GenBank/DDBJ databases">
        <title>Bacterial taxonomy.</title>
        <authorList>
            <person name="Pan X."/>
        </authorList>
    </citation>
    <scope>NUCLEOTIDE SEQUENCE</scope>
    <source>
        <strain evidence="2">B2012</strain>
    </source>
</reference>
<evidence type="ECO:0000313" key="2">
    <source>
        <dbReference type="EMBL" id="MBJ3777001.1"/>
    </source>
</evidence>
<gene>
    <name evidence="2" type="ORF">JCR33_14940</name>
</gene>
<evidence type="ECO:0000313" key="3">
    <source>
        <dbReference type="Proteomes" id="UP000609531"/>
    </source>
</evidence>
<dbReference type="EMBL" id="JAEKJA010000012">
    <property type="protein sequence ID" value="MBJ3777001.1"/>
    <property type="molecule type" value="Genomic_DNA"/>
</dbReference>
<accession>A0A934IL64</accession>
<proteinExistence type="predicted"/>
<dbReference type="AlphaFoldDB" id="A0A934IL64"/>
<name>A0A934IL64_9HYPH</name>
<feature type="chain" id="PRO_5038141167" description="HEAT repeat domain-containing protein" evidence="1">
    <location>
        <begin position="35"/>
        <end position="370"/>
    </location>
</feature>
<evidence type="ECO:0000256" key="1">
    <source>
        <dbReference type="SAM" id="SignalP"/>
    </source>
</evidence>
<comment type="caution">
    <text evidence="2">The sequence shown here is derived from an EMBL/GenBank/DDBJ whole genome shotgun (WGS) entry which is preliminary data.</text>
</comment>
<organism evidence="2 3">
    <name type="scientific">Acuticoccus mangrovi</name>
    <dbReference type="NCBI Taxonomy" id="2796142"/>
    <lineage>
        <taxon>Bacteria</taxon>
        <taxon>Pseudomonadati</taxon>
        <taxon>Pseudomonadota</taxon>
        <taxon>Alphaproteobacteria</taxon>
        <taxon>Hyphomicrobiales</taxon>
        <taxon>Amorphaceae</taxon>
        <taxon>Acuticoccus</taxon>
    </lineage>
</organism>
<protein>
    <recommendedName>
        <fullName evidence="4">HEAT repeat domain-containing protein</fullName>
    </recommendedName>
</protein>
<sequence>MPTAQSFLRTFVRCAAAVALVVSPALLTPRPADACAFHFYAPEPTVVDRLIESDHVVLARQGEDGRYEVAATLKDGGRTVRITEPVDAATEAQLAANPGDGVLFAFDAASDGIKRIAYASAEMQQLANDVLASMDDWGSAGYDDRRFAFFAARQSSTDPEVRNLVLREIDQATYPMLRSIGLTIPVEDLIADLWTLEGYTNQPIRLLLLGVSHDARARTVIRQQVDRAVERQWASNLGAAATALVELDDEAGVAHLRDLFLFDPAQSVQKLEIIVEALAIHNGVGTPGVREAIFEALQEAVDGRPEIAPLVARQFGGRQDWTQAAYLQSAMKRHRLASASAMLPIAQYVAYAKMSGQLPRVDGSAAAGAL</sequence>
<keyword evidence="3" id="KW-1185">Reference proteome</keyword>
<dbReference type="Proteomes" id="UP000609531">
    <property type="component" value="Unassembled WGS sequence"/>
</dbReference>
<keyword evidence="1" id="KW-0732">Signal</keyword>
<evidence type="ECO:0008006" key="4">
    <source>
        <dbReference type="Google" id="ProtNLM"/>
    </source>
</evidence>
<dbReference type="RefSeq" id="WP_198882906.1">
    <property type="nucleotide sequence ID" value="NZ_JAEKJA010000012.1"/>
</dbReference>